<dbReference type="Gene3D" id="1.10.3720.10">
    <property type="entry name" value="MetI-like"/>
    <property type="match status" value="1"/>
</dbReference>
<protein>
    <submittedName>
        <fullName evidence="9">Sugar ABC transporter permease</fullName>
    </submittedName>
</protein>
<organism evidence="9 10">
    <name type="scientific">Paenibacillus piri</name>
    <dbReference type="NCBI Taxonomy" id="2547395"/>
    <lineage>
        <taxon>Bacteria</taxon>
        <taxon>Bacillati</taxon>
        <taxon>Bacillota</taxon>
        <taxon>Bacilli</taxon>
        <taxon>Bacillales</taxon>
        <taxon>Paenibacillaceae</taxon>
        <taxon>Paenibacillus</taxon>
    </lineage>
</organism>
<keyword evidence="3" id="KW-1003">Cell membrane</keyword>
<evidence type="ECO:0000256" key="6">
    <source>
        <dbReference type="ARBA" id="ARBA00023136"/>
    </source>
</evidence>
<keyword evidence="6 7" id="KW-0472">Membrane</keyword>
<keyword evidence="5 7" id="KW-1133">Transmembrane helix</keyword>
<name>A0A4R5KWB9_9BACL</name>
<evidence type="ECO:0000259" key="8">
    <source>
        <dbReference type="PROSITE" id="PS50928"/>
    </source>
</evidence>
<evidence type="ECO:0000256" key="4">
    <source>
        <dbReference type="ARBA" id="ARBA00022692"/>
    </source>
</evidence>
<evidence type="ECO:0000256" key="1">
    <source>
        <dbReference type="ARBA" id="ARBA00004651"/>
    </source>
</evidence>
<dbReference type="PROSITE" id="PS50928">
    <property type="entry name" value="ABC_TM1"/>
    <property type="match status" value="1"/>
</dbReference>
<dbReference type="InterPro" id="IPR000515">
    <property type="entry name" value="MetI-like"/>
</dbReference>
<evidence type="ECO:0000313" key="10">
    <source>
        <dbReference type="Proteomes" id="UP000295636"/>
    </source>
</evidence>
<feature type="transmembrane region" description="Helical" evidence="7">
    <location>
        <begin position="268"/>
        <end position="285"/>
    </location>
</feature>
<keyword evidence="4 7" id="KW-0812">Transmembrane</keyword>
<comment type="caution">
    <text evidence="9">The sequence shown here is derived from an EMBL/GenBank/DDBJ whole genome shotgun (WGS) entry which is preliminary data.</text>
</comment>
<proteinExistence type="inferred from homology"/>
<dbReference type="Proteomes" id="UP000295636">
    <property type="component" value="Unassembled WGS sequence"/>
</dbReference>
<dbReference type="AlphaFoldDB" id="A0A4R5KWB9"/>
<evidence type="ECO:0000256" key="3">
    <source>
        <dbReference type="ARBA" id="ARBA00022475"/>
    </source>
</evidence>
<dbReference type="EMBL" id="SMRT01000002">
    <property type="protein sequence ID" value="TDF99468.1"/>
    <property type="molecule type" value="Genomic_DNA"/>
</dbReference>
<feature type="transmembrane region" description="Helical" evidence="7">
    <location>
        <begin position="201"/>
        <end position="226"/>
    </location>
</feature>
<accession>A0A4R5KWB9</accession>
<dbReference type="GO" id="GO:0005886">
    <property type="term" value="C:plasma membrane"/>
    <property type="evidence" value="ECO:0007669"/>
    <property type="project" value="UniProtKB-SubCell"/>
</dbReference>
<comment type="subcellular location">
    <subcellularLocation>
        <location evidence="1 7">Cell membrane</location>
        <topology evidence="1 7">Multi-pass membrane protein</topology>
    </subcellularLocation>
</comment>
<keyword evidence="2 7" id="KW-0813">Transport</keyword>
<dbReference type="Pfam" id="PF00528">
    <property type="entry name" value="BPD_transp_1"/>
    <property type="match status" value="1"/>
</dbReference>
<gene>
    <name evidence="9" type="ORF">E1757_06360</name>
</gene>
<feature type="transmembrane region" description="Helical" evidence="7">
    <location>
        <begin position="156"/>
        <end position="180"/>
    </location>
</feature>
<dbReference type="InterPro" id="IPR051393">
    <property type="entry name" value="ABC_transporter_permease"/>
</dbReference>
<feature type="transmembrane region" description="Helical" evidence="7">
    <location>
        <begin position="71"/>
        <end position="96"/>
    </location>
</feature>
<evidence type="ECO:0000256" key="7">
    <source>
        <dbReference type="RuleBase" id="RU363032"/>
    </source>
</evidence>
<evidence type="ECO:0000256" key="2">
    <source>
        <dbReference type="ARBA" id="ARBA00022448"/>
    </source>
</evidence>
<dbReference type="GO" id="GO:0055085">
    <property type="term" value="P:transmembrane transport"/>
    <property type="evidence" value="ECO:0007669"/>
    <property type="project" value="InterPro"/>
</dbReference>
<dbReference type="OrthoDB" id="9786413at2"/>
<keyword evidence="10" id="KW-1185">Reference proteome</keyword>
<feature type="transmembrane region" description="Helical" evidence="7">
    <location>
        <begin position="20"/>
        <end position="39"/>
    </location>
</feature>
<dbReference type="SUPFAM" id="SSF161098">
    <property type="entry name" value="MetI-like"/>
    <property type="match status" value="1"/>
</dbReference>
<reference evidence="9 10" key="1">
    <citation type="submission" date="2019-03" db="EMBL/GenBank/DDBJ databases">
        <title>This is whole genome sequence of Paenibacillus sp MS74 strain.</title>
        <authorList>
            <person name="Trinh H.N."/>
        </authorList>
    </citation>
    <scope>NUCLEOTIDE SEQUENCE [LARGE SCALE GENOMIC DNA]</scope>
    <source>
        <strain evidence="9 10">MS74</strain>
    </source>
</reference>
<evidence type="ECO:0000313" key="9">
    <source>
        <dbReference type="EMBL" id="TDF99468.1"/>
    </source>
</evidence>
<feature type="domain" description="ABC transmembrane type-1" evidence="8">
    <location>
        <begin position="71"/>
        <end position="282"/>
    </location>
</feature>
<dbReference type="PANTHER" id="PTHR30193:SF41">
    <property type="entry name" value="DIACETYLCHITOBIOSE UPTAKE SYSTEM PERMEASE PROTEIN NGCF"/>
    <property type="match status" value="1"/>
</dbReference>
<dbReference type="RefSeq" id="WP_133226005.1">
    <property type="nucleotide sequence ID" value="NZ_SMRT01000002.1"/>
</dbReference>
<sequence>MRKLLTSNWMQQTVFLGPAVLVYLLIIALPFVLTVYYSFTDWNGVSGKVTWVGFNNFRSILTDDPNFVNSFWFTARFTVVVIILTNILGFAIAYWLSKPIKSRNVLRTVFFVPNVLGGILLGFIWQFIFVQGFTSLGKLTNIGFFNLQWLGTEATAFWGLVIVFIWHQAGYLMVIYIAGLANVPQDMLEAASIDGATGWQVLRSITIPMIMPVVTVCLFLTIAWAFKMFDLNLSLTKGGPFNSTESVAMNIYSEAFVKNRYGLGTAKALIFFLTVSVITAIQVSITRRKEVDM</sequence>
<dbReference type="PANTHER" id="PTHR30193">
    <property type="entry name" value="ABC TRANSPORTER PERMEASE PROTEIN"/>
    <property type="match status" value="1"/>
</dbReference>
<comment type="similarity">
    <text evidence="7">Belongs to the binding-protein-dependent transport system permease family.</text>
</comment>
<feature type="transmembrane region" description="Helical" evidence="7">
    <location>
        <begin position="108"/>
        <end position="128"/>
    </location>
</feature>
<evidence type="ECO:0000256" key="5">
    <source>
        <dbReference type="ARBA" id="ARBA00022989"/>
    </source>
</evidence>
<dbReference type="CDD" id="cd06261">
    <property type="entry name" value="TM_PBP2"/>
    <property type="match status" value="1"/>
</dbReference>
<dbReference type="InterPro" id="IPR035906">
    <property type="entry name" value="MetI-like_sf"/>
</dbReference>